<reference evidence="1" key="1">
    <citation type="submission" date="2022-08" db="EMBL/GenBank/DDBJ databases">
        <title>Genome Sequence of Fusarium decemcellulare.</title>
        <authorList>
            <person name="Buettner E."/>
        </authorList>
    </citation>
    <scope>NUCLEOTIDE SEQUENCE</scope>
    <source>
        <strain evidence="1">Babe19</strain>
    </source>
</reference>
<organism evidence="1 2">
    <name type="scientific">Fusarium decemcellulare</name>
    <dbReference type="NCBI Taxonomy" id="57161"/>
    <lineage>
        <taxon>Eukaryota</taxon>
        <taxon>Fungi</taxon>
        <taxon>Dikarya</taxon>
        <taxon>Ascomycota</taxon>
        <taxon>Pezizomycotina</taxon>
        <taxon>Sordariomycetes</taxon>
        <taxon>Hypocreomycetidae</taxon>
        <taxon>Hypocreales</taxon>
        <taxon>Nectriaceae</taxon>
        <taxon>Fusarium</taxon>
        <taxon>Fusarium decemcellulare species complex</taxon>
    </lineage>
</organism>
<evidence type="ECO:0000313" key="1">
    <source>
        <dbReference type="EMBL" id="KAJ3549943.1"/>
    </source>
</evidence>
<gene>
    <name evidence="1" type="ORF">NM208_g244</name>
</gene>
<evidence type="ECO:0000313" key="2">
    <source>
        <dbReference type="Proteomes" id="UP001148629"/>
    </source>
</evidence>
<keyword evidence="2" id="KW-1185">Reference proteome</keyword>
<proteinExistence type="predicted"/>
<dbReference type="EMBL" id="JANRMS010000011">
    <property type="protein sequence ID" value="KAJ3549943.1"/>
    <property type="molecule type" value="Genomic_DNA"/>
</dbReference>
<dbReference type="Proteomes" id="UP001148629">
    <property type="component" value="Unassembled WGS sequence"/>
</dbReference>
<comment type="caution">
    <text evidence="1">The sequence shown here is derived from an EMBL/GenBank/DDBJ whole genome shotgun (WGS) entry which is preliminary data.</text>
</comment>
<sequence length="128" mass="14293">MKFLSVLTALAASPFFASAGPVSSPEGIEERQAGNCLVNRQLIDTWHESAMSRRRVAFSSENTPVENYCKYWQGDPGLHNVQCYNSEAAKSWVVDVNTPLGAWGDQVFNDRYVSSLRGWRTEYHCATG</sequence>
<protein>
    <submittedName>
        <fullName evidence="1">Uncharacterized protein</fullName>
    </submittedName>
</protein>
<name>A0ACC1T093_9HYPO</name>
<accession>A0ACC1T093</accession>